<dbReference type="Gene3D" id="3.40.1170.10">
    <property type="entry name" value="DNA repair protein MutS, domain I"/>
    <property type="match status" value="1"/>
</dbReference>
<dbReference type="PANTHER" id="PTHR11361:SF34">
    <property type="entry name" value="DNA MISMATCH REPAIR PROTEIN MSH1, MITOCHONDRIAL"/>
    <property type="match status" value="1"/>
</dbReference>
<keyword evidence="10" id="KW-1185">Reference proteome</keyword>
<keyword evidence="7" id="KW-0175">Coiled coil</keyword>
<dbReference type="GO" id="GO:0006298">
    <property type="term" value="P:mismatch repair"/>
    <property type="evidence" value="ECO:0007669"/>
    <property type="project" value="InterPro"/>
</dbReference>
<dbReference type="GO" id="GO:0043504">
    <property type="term" value="P:mitochondrial DNA repair"/>
    <property type="evidence" value="ECO:0007669"/>
    <property type="project" value="TreeGrafter"/>
</dbReference>
<dbReference type="GO" id="GO:0030983">
    <property type="term" value="F:mismatched DNA binding"/>
    <property type="evidence" value="ECO:0007669"/>
    <property type="project" value="InterPro"/>
</dbReference>
<dbReference type="PROSITE" id="PS00486">
    <property type="entry name" value="DNA_MISMATCH_REPAIR_2"/>
    <property type="match status" value="1"/>
</dbReference>
<evidence type="ECO:0000256" key="5">
    <source>
        <dbReference type="ARBA" id="ARBA00023125"/>
    </source>
</evidence>
<sequence>MRCLNSIIVRRYPTSHSYSMLSGNYYSRALLISHGPIIQKQTCLPKVFQRGKSKSTKKISEIPQGLLAPLPPLEPPAPPGEPDYPTTIQQARNNMRKFPHCVLLTRVGGFYEMYFEAAEEYGPLLGLKVAQKRTSAGSIAMAGFPFTALDRFLKVLVQDHGKFVAVSEEYPNPEKGGLLFDRKITRVVTPGTLIDENFMDPGESHYLLAVTTGSGTESEKEVGLAWLDLSTGDFFTQGTTIGGVRADVARIGPREVVLLGSEYSGARESGLEEILRREQYFITIHSVDMRVVLREVKGWKDMIETKINKATVREMRGVEVQAGNVLLDYTQTRLPGMAMRLQPPVRRTMTDAMIIDSSTMRGLEITQTSRERSRRGALLNIIKKTTTQSGSRLLTNWIKSPITSITAIEHRLNLVETFKNDTYLKQDIESLLKRTHDSQRLLQRMSLARGGARDLVGLAHTIQITQKILERLNSEELTHAASVEQLTGDVDVPLKLAKRILNSIDEEGLLQHLRLRESEEEMAAALAEADEAIAGADYLDPAAADATTTTSSSTSKKTRIGSKVGRRMLSEKDTERAEAWIMQKSASETLESLHNKLDDLDQKRVDLETELTKRIGCAQSLTLRWTPRVGHICHVKGRDVDLDHKAIAGATRVSASKSTLSLQLPEWTELGIRIDGVRTQIRTEEQVVLQGLRADVMKSLSTLRTNASVLDRIDIACSFATLAREQNHVRPLLNLGVSHKIVGGRHSTVEAGLQGQGRTFTPNNCFVGDRERVWVITGPNMAGKSTFLRQNALISILAQVGSFVPAEVAEIGMVDRIFSRVGSADNLFKDQSTFMVEMLETAEILKYATPRSFVIMDEVGRGTTPKDGLAVAYACLHHLYHINQCRVLFATHFHDLTNLAKSFESVGCYCTDVTEDGEAFAFDHRVRPGVNRNSHALKVARLAGLSYLYLYYMPPNLPPKWSIRCYRVVPFLPFIPSFHHFSAGAEMHMLTGWCTIRDPRWGY</sequence>
<dbReference type="AlphaFoldDB" id="A0A292PUM2"/>
<keyword evidence="2" id="KW-0547">Nucleotide-binding</keyword>
<dbReference type="InterPro" id="IPR016151">
    <property type="entry name" value="DNA_mismatch_repair_MutS_N"/>
</dbReference>
<dbReference type="InterPro" id="IPR036187">
    <property type="entry name" value="DNA_mismatch_repair_MutS_sf"/>
</dbReference>
<dbReference type="GO" id="GO:0005739">
    <property type="term" value="C:mitochondrion"/>
    <property type="evidence" value="ECO:0007669"/>
    <property type="project" value="TreeGrafter"/>
</dbReference>
<dbReference type="SUPFAM" id="SSF55271">
    <property type="entry name" value="DNA repair protein MutS, domain I"/>
    <property type="match status" value="1"/>
</dbReference>
<feature type="coiled-coil region" evidence="7">
    <location>
        <begin position="583"/>
        <end position="610"/>
    </location>
</feature>
<dbReference type="GO" id="GO:0140664">
    <property type="term" value="F:ATP-dependent DNA damage sensor activity"/>
    <property type="evidence" value="ECO:0007669"/>
    <property type="project" value="InterPro"/>
</dbReference>
<dbReference type="SUPFAM" id="SSF53150">
    <property type="entry name" value="DNA repair protein MutS, domain II"/>
    <property type="match status" value="1"/>
</dbReference>
<dbReference type="PIRSF" id="PIRSF037677">
    <property type="entry name" value="DNA_mis_repair_Msh6"/>
    <property type="match status" value="1"/>
</dbReference>
<dbReference type="GO" id="GO:0005524">
    <property type="term" value="F:ATP binding"/>
    <property type="evidence" value="ECO:0007669"/>
    <property type="project" value="UniProtKB-KW"/>
</dbReference>
<dbReference type="FunFam" id="3.40.50.300:FF:001238">
    <property type="entry name" value="DNA mismatch repair protein"/>
    <property type="match status" value="1"/>
</dbReference>
<dbReference type="InterPro" id="IPR045076">
    <property type="entry name" value="MutS"/>
</dbReference>
<gene>
    <name evidence="9" type="ORF">GSTUAT00005730001</name>
</gene>
<dbReference type="InterPro" id="IPR007696">
    <property type="entry name" value="DNA_mismatch_repair_MutS_core"/>
</dbReference>
<dbReference type="SUPFAM" id="SSF52540">
    <property type="entry name" value="P-loop containing nucleoside triphosphate hydrolases"/>
    <property type="match status" value="1"/>
</dbReference>
<dbReference type="InterPro" id="IPR007695">
    <property type="entry name" value="DNA_mismatch_repair_MutS-lik_N"/>
</dbReference>
<evidence type="ECO:0000256" key="7">
    <source>
        <dbReference type="SAM" id="Coils"/>
    </source>
</evidence>
<keyword evidence="4" id="KW-0067">ATP-binding</keyword>
<accession>A0A292PUM2</accession>
<dbReference type="PANTHER" id="PTHR11361">
    <property type="entry name" value="DNA MISMATCH REPAIR PROTEIN MUTS FAMILY MEMBER"/>
    <property type="match status" value="1"/>
</dbReference>
<evidence type="ECO:0000259" key="8">
    <source>
        <dbReference type="PROSITE" id="PS00486"/>
    </source>
</evidence>
<dbReference type="SMART" id="SM00534">
    <property type="entry name" value="MUTSac"/>
    <property type="match status" value="1"/>
</dbReference>
<evidence type="ECO:0000256" key="2">
    <source>
        <dbReference type="ARBA" id="ARBA00022741"/>
    </source>
</evidence>
<dbReference type="GO" id="GO:0005634">
    <property type="term" value="C:nucleus"/>
    <property type="evidence" value="ECO:0007669"/>
    <property type="project" value="TreeGrafter"/>
</dbReference>
<evidence type="ECO:0000313" key="10">
    <source>
        <dbReference type="Proteomes" id="UP001412239"/>
    </source>
</evidence>
<evidence type="ECO:0000256" key="6">
    <source>
        <dbReference type="ARBA" id="ARBA00023204"/>
    </source>
</evidence>
<dbReference type="Pfam" id="PF01624">
    <property type="entry name" value="MutS_I"/>
    <property type="match status" value="1"/>
</dbReference>
<evidence type="ECO:0000256" key="1">
    <source>
        <dbReference type="ARBA" id="ARBA00006271"/>
    </source>
</evidence>
<organism evidence="9 10">
    <name type="scientific">Tuber aestivum</name>
    <name type="common">summer truffle</name>
    <dbReference type="NCBI Taxonomy" id="59557"/>
    <lineage>
        <taxon>Eukaryota</taxon>
        <taxon>Fungi</taxon>
        <taxon>Dikarya</taxon>
        <taxon>Ascomycota</taxon>
        <taxon>Pezizomycotina</taxon>
        <taxon>Pezizomycetes</taxon>
        <taxon>Pezizales</taxon>
        <taxon>Tuberaceae</taxon>
        <taxon>Tuber</taxon>
    </lineage>
</organism>
<dbReference type="Pfam" id="PF05188">
    <property type="entry name" value="MutS_II"/>
    <property type="match status" value="1"/>
</dbReference>
<dbReference type="SUPFAM" id="SSF48334">
    <property type="entry name" value="DNA repair protein MutS, domain III"/>
    <property type="match status" value="1"/>
</dbReference>
<dbReference type="InterPro" id="IPR017261">
    <property type="entry name" value="DNA_mismatch_repair_MutS/MSH"/>
</dbReference>
<comment type="similarity">
    <text evidence="1">Belongs to the DNA mismatch repair MutS family.</text>
</comment>
<dbReference type="Gene3D" id="1.10.1420.10">
    <property type="match status" value="3"/>
</dbReference>
<dbReference type="InterPro" id="IPR007860">
    <property type="entry name" value="DNA_mmatch_repair_MutS_con_dom"/>
</dbReference>
<dbReference type="EMBL" id="LN891054">
    <property type="protein sequence ID" value="CUS10183.1"/>
    <property type="molecule type" value="Genomic_DNA"/>
</dbReference>
<evidence type="ECO:0000256" key="3">
    <source>
        <dbReference type="ARBA" id="ARBA00022763"/>
    </source>
</evidence>
<dbReference type="Gene3D" id="3.30.420.110">
    <property type="entry name" value="MutS, connector domain"/>
    <property type="match status" value="1"/>
</dbReference>
<dbReference type="InterPro" id="IPR027417">
    <property type="entry name" value="P-loop_NTPase"/>
</dbReference>
<dbReference type="Proteomes" id="UP001412239">
    <property type="component" value="Unassembled WGS sequence"/>
</dbReference>
<reference evidence="9" key="1">
    <citation type="submission" date="2015-10" db="EMBL/GenBank/DDBJ databases">
        <authorList>
            <person name="Regsiter A."/>
            <person name="william w."/>
        </authorList>
    </citation>
    <scope>NUCLEOTIDE SEQUENCE</scope>
    <source>
        <strain evidence="9">Montdore</strain>
    </source>
</reference>
<dbReference type="InterPro" id="IPR000432">
    <property type="entry name" value="DNA_mismatch_repair_MutS_C"/>
</dbReference>
<proteinExistence type="inferred from homology"/>
<dbReference type="Pfam" id="PF05192">
    <property type="entry name" value="MutS_III"/>
    <property type="match status" value="1"/>
</dbReference>
<feature type="domain" description="DNA mismatch repair proteins mutS family" evidence="8">
    <location>
        <begin position="852"/>
        <end position="868"/>
    </location>
</feature>
<evidence type="ECO:0000313" key="9">
    <source>
        <dbReference type="EMBL" id="CUS10183.1"/>
    </source>
</evidence>
<dbReference type="Gene3D" id="3.40.50.300">
    <property type="entry name" value="P-loop containing nucleotide triphosphate hydrolases"/>
    <property type="match status" value="1"/>
</dbReference>
<keyword evidence="3" id="KW-0227">DNA damage</keyword>
<keyword evidence="5" id="KW-0238">DNA-binding</keyword>
<keyword evidence="6" id="KW-0234">DNA repair</keyword>
<dbReference type="InterPro" id="IPR036678">
    <property type="entry name" value="MutS_con_dom_sf"/>
</dbReference>
<protein>
    <recommendedName>
        <fullName evidence="8">DNA mismatch repair proteins mutS family domain-containing protein</fullName>
    </recommendedName>
</protein>
<dbReference type="SMART" id="SM00533">
    <property type="entry name" value="MUTSd"/>
    <property type="match status" value="1"/>
</dbReference>
<dbReference type="Pfam" id="PF00488">
    <property type="entry name" value="MutS_V"/>
    <property type="match status" value="1"/>
</dbReference>
<name>A0A292PUM2_9PEZI</name>
<evidence type="ECO:0000256" key="4">
    <source>
        <dbReference type="ARBA" id="ARBA00022840"/>
    </source>
</evidence>